<dbReference type="STRING" id="926571.NVIE_021950"/>
<evidence type="ECO:0000313" key="3">
    <source>
        <dbReference type="Proteomes" id="UP000027093"/>
    </source>
</evidence>
<dbReference type="HOGENOM" id="CLU_158387_0_0_2"/>
<dbReference type="Proteomes" id="UP000027093">
    <property type="component" value="Chromosome"/>
</dbReference>
<keyword evidence="1" id="KW-0812">Transmembrane</keyword>
<gene>
    <name evidence="2" type="ORF">NVIE_021950</name>
</gene>
<sequence>MVCVSNDDDDLSEPRKGILDLLDDFIEQIQHLRKVLLGVSISAIILAPLAIALSAYLLLHPSFFAVLEIENEFGLVLSVLLGAVIIISLVWLVTGIRQYYSISAWKKHYAEYQKEKEEIDKKIASQFGLDQD</sequence>
<feature type="transmembrane region" description="Helical" evidence="1">
    <location>
        <begin position="73"/>
        <end position="93"/>
    </location>
</feature>
<reference evidence="2 3" key="1">
    <citation type="journal article" date="2014" name="Int. J. Syst. Evol. Microbiol.">
        <title>Nitrososphaera viennensis gen. nov., sp. nov., an aerobic and mesophilic, ammonia-oxidizing archaeon from soil and a member of the archaeal phylum Thaumarchaeota.</title>
        <authorList>
            <person name="Stieglmeier M."/>
            <person name="Klingl A."/>
            <person name="Alves R.J."/>
            <person name="Rittmann S.K."/>
            <person name="Melcher M."/>
            <person name="Leisch N."/>
            <person name="Schleper C."/>
        </authorList>
    </citation>
    <scope>NUCLEOTIDE SEQUENCE [LARGE SCALE GENOMIC DNA]</scope>
    <source>
        <strain evidence="2">EN76</strain>
    </source>
</reference>
<feature type="transmembrane region" description="Helical" evidence="1">
    <location>
        <begin position="35"/>
        <end position="58"/>
    </location>
</feature>
<protein>
    <submittedName>
        <fullName evidence="2">Uncharacterized protein</fullName>
    </submittedName>
</protein>
<accession>A0A060HSM8</accession>
<keyword evidence="3" id="KW-1185">Reference proteome</keyword>
<name>A0A060HSM8_9ARCH</name>
<evidence type="ECO:0000313" key="2">
    <source>
        <dbReference type="EMBL" id="AIC16456.1"/>
    </source>
</evidence>
<dbReference type="KEGG" id="nvn:NVIE_021950"/>
<organism evidence="2 3">
    <name type="scientific">Nitrososphaera viennensis EN76</name>
    <dbReference type="NCBI Taxonomy" id="926571"/>
    <lineage>
        <taxon>Archaea</taxon>
        <taxon>Nitrososphaerota</taxon>
        <taxon>Nitrososphaeria</taxon>
        <taxon>Nitrososphaerales</taxon>
        <taxon>Nitrososphaeraceae</taxon>
        <taxon>Nitrososphaera</taxon>
    </lineage>
</organism>
<dbReference type="EMBL" id="CP007536">
    <property type="protein sequence ID" value="AIC16456.1"/>
    <property type="molecule type" value="Genomic_DNA"/>
</dbReference>
<keyword evidence="1" id="KW-0472">Membrane</keyword>
<dbReference type="AlphaFoldDB" id="A0A060HSM8"/>
<proteinExistence type="predicted"/>
<evidence type="ECO:0000256" key="1">
    <source>
        <dbReference type="SAM" id="Phobius"/>
    </source>
</evidence>
<keyword evidence="1" id="KW-1133">Transmembrane helix</keyword>